<evidence type="ECO:0000256" key="11">
    <source>
        <dbReference type="ARBA" id="ARBA00023242"/>
    </source>
</evidence>
<keyword evidence="8" id="KW-0804">Transcription</keyword>
<dbReference type="Proteomes" id="UP000827892">
    <property type="component" value="Chromosome III"/>
</dbReference>
<keyword evidence="2" id="KW-0963">Cytoplasm</keyword>
<evidence type="ECO:0000256" key="14">
    <source>
        <dbReference type="ARBA" id="ARBA00037818"/>
    </source>
</evidence>
<keyword evidence="11" id="KW-0539">Nucleus</keyword>
<evidence type="ECO:0000256" key="4">
    <source>
        <dbReference type="ARBA" id="ARBA00022771"/>
    </source>
</evidence>
<dbReference type="SMART" id="SM00399">
    <property type="entry name" value="ZnF_C4"/>
    <property type="match status" value="1"/>
</dbReference>
<dbReference type="GO" id="GO:0031143">
    <property type="term" value="C:pseudopodium"/>
    <property type="evidence" value="ECO:0007669"/>
    <property type="project" value="UniProtKB-SubCell"/>
</dbReference>
<reference evidence="17 18" key="1">
    <citation type="submission" date="2022-05" db="EMBL/GenBank/DDBJ databases">
        <title>Chromosome-level reference genomes for two strains of Caenorhabditis briggsae: an improved platform for comparative genomics.</title>
        <authorList>
            <person name="Stevens L."/>
            <person name="Andersen E.C."/>
        </authorList>
    </citation>
    <scope>NUCLEOTIDE SEQUENCE [LARGE SCALE GENOMIC DNA]</scope>
    <source>
        <strain evidence="17">QX1410_ONT</strain>
        <tissue evidence="17">Whole-organism</tissue>
    </source>
</reference>
<evidence type="ECO:0000256" key="8">
    <source>
        <dbReference type="ARBA" id="ARBA00023163"/>
    </source>
</evidence>
<evidence type="ECO:0000256" key="7">
    <source>
        <dbReference type="ARBA" id="ARBA00023125"/>
    </source>
</evidence>
<evidence type="ECO:0000256" key="2">
    <source>
        <dbReference type="ARBA" id="ARBA00022490"/>
    </source>
</evidence>
<evidence type="ECO:0000256" key="9">
    <source>
        <dbReference type="ARBA" id="ARBA00023170"/>
    </source>
</evidence>
<dbReference type="InterPro" id="IPR008962">
    <property type="entry name" value="PapD-like_sf"/>
</dbReference>
<evidence type="ECO:0000259" key="15">
    <source>
        <dbReference type="PROSITE" id="PS50202"/>
    </source>
</evidence>
<comment type="function">
    <text evidence="13">Central component in molecular interactions underlying sperm crawling. Forms an extensive filament system that extends from sperm villipoda, along the leading edge of the pseudopod.</text>
</comment>
<proteinExistence type="predicted"/>
<gene>
    <name evidence="17" type="ORF">L3Y34_002576</name>
</gene>
<evidence type="ECO:0000256" key="6">
    <source>
        <dbReference type="ARBA" id="ARBA00023015"/>
    </source>
</evidence>
<dbReference type="GO" id="GO:0005856">
    <property type="term" value="C:cytoskeleton"/>
    <property type="evidence" value="ECO:0007669"/>
    <property type="project" value="UniProtKB-SubCell"/>
</dbReference>
<dbReference type="GO" id="GO:0008270">
    <property type="term" value="F:zinc ion binding"/>
    <property type="evidence" value="ECO:0007669"/>
    <property type="project" value="UniProtKB-KW"/>
</dbReference>
<dbReference type="InterPro" id="IPR051155">
    <property type="entry name" value="Nematode_MSP"/>
</dbReference>
<dbReference type="AlphaFoldDB" id="A0AAE9DFT1"/>
<feature type="domain" description="Nuclear receptor" evidence="16">
    <location>
        <begin position="28"/>
        <end position="102"/>
    </location>
</feature>
<name>A0AAE9DFT1_CAEBR</name>
<evidence type="ECO:0000256" key="3">
    <source>
        <dbReference type="ARBA" id="ARBA00022723"/>
    </source>
</evidence>
<dbReference type="EMBL" id="CP090893">
    <property type="protein sequence ID" value="ULU03081.1"/>
    <property type="molecule type" value="Genomic_DNA"/>
</dbReference>
<dbReference type="InterPro" id="IPR001628">
    <property type="entry name" value="Znf_hrmn_rcpt"/>
</dbReference>
<dbReference type="GO" id="GO:0043565">
    <property type="term" value="F:sequence-specific DNA binding"/>
    <property type="evidence" value="ECO:0007669"/>
    <property type="project" value="InterPro"/>
</dbReference>
<dbReference type="PROSITE" id="PS50202">
    <property type="entry name" value="MSP"/>
    <property type="match status" value="1"/>
</dbReference>
<keyword evidence="10" id="KW-0206">Cytoskeleton</keyword>
<organism evidence="17 18">
    <name type="scientific">Caenorhabditis briggsae</name>
    <dbReference type="NCBI Taxonomy" id="6238"/>
    <lineage>
        <taxon>Eukaryota</taxon>
        <taxon>Metazoa</taxon>
        <taxon>Ecdysozoa</taxon>
        <taxon>Nematoda</taxon>
        <taxon>Chromadorea</taxon>
        <taxon>Rhabditida</taxon>
        <taxon>Rhabditina</taxon>
        <taxon>Rhabditomorpha</taxon>
        <taxon>Rhabditoidea</taxon>
        <taxon>Rhabditidae</taxon>
        <taxon>Peloderinae</taxon>
        <taxon>Caenorhabditis</taxon>
    </lineage>
</organism>
<keyword evidence="6" id="KW-0805">Transcription regulation</keyword>
<dbReference type="Pfam" id="PF00105">
    <property type="entry name" value="zf-C4"/>
    <property type="match status" value="1"/>
</dbReference>
<sequence>MSGKDCSSPPELNFEGPVGMISQTGILNYFCQVCTNVSASRRYGKMVCRSCASFFCLNRVKKHTLECHNDISCQSFDTYRGCKKCRMDKCYAIGMAPTGRYGNRNVAARKAVEAVAPTLSPNYSALESLKNITEKRIAQLSPIEPRSLDDLVPGTVGNVHGLPQLVGVPYSNAHSIMYVPLAEDRERSAAQKLPRKKLKPQAVPQPSLFHNGSLDGSGPLKAIIQHVHPTLPSPQLNSQHFNHPGINFQDERLSQETPLNVSHKFLNNQYQQHFGYFMNQNPCPTGSSELQIPKTQSFNQVDLQNVNGHIQNSFQYDHRDLIQRVLQERLEKEGHMLVSNEETVQTEHEEPAEQLVQNPAYSDQQIQFNNRINQNFNAPLPAPLVSTAPTPILAPPLAPMQSPQLAQFLPKPYLPPPYPNLKIDAQEDPDVQIVDIKPSTHELQGLRDLKKKEIILEPRSSIVFCAPFDLNPVGRFRIRNLFWARVAYKIEVDGNPEHLKIGDTIGTINAKSNKIIEISCEGFQYKPDAKDRIRISLTNAPEEDGNLTKEYFDGDVTIMKKSMFVEYRD</sequence>
<keyword evidence="5" id="KW-0862">Zinc</keyword>
<dbReference type="InterPro" id="IPR013783">
    <property type="entry name" value="Ig-like_fold"/>
</dbReference>
<comment type="subcellular location">
    <subcellularLocation>
        <location evidence="14">Cell projection</location>
        <location evidence="14">Pseudopodium</location>
    </subcellularLocation>
    <subcellularLocation>
        <location evidence="1">Cytoplasm</location>
        <location evidence="1">Cytoskeleton</location>
    </subcellularLocation>
</comment>
<accession>A0AAE9DFT1</accession>
<dbReference type="SUPFAM" id="SSF49354">
    <property type="entry name" value="PapD-like"/>
    <property type="match status" value="1"/>
</dbReference>
<evidence type="ECO:0000256" key="12">
    <source>
        <dbReference type="ARBA" id="ARBA00023273"/>
    </source>
</evidence>
<dbReference type="InterPro" id="IPR013088">
    <property type="entry name" value="Znf_NHR/GATA"/>
</dbReference>
<evidence type="ECO:0000256" key="10">
    <source>
        <dbReference type="ARBA" id="ARBA00023212"/>
    </source>
</evidence>
<protein>
    <recommendedName>
        <fullName evidence="19">Nuclear receptor domain-containing protein</fullName>
    </recommendedName>
</protein>
<keyword evidence="12" id="KW-0966">Cell projection</keyword>
<dbReference type="Gene3D" id="3.30.50.10">
    <property type="entry name" value="Erythroid Transcription Factor GATA-1, subunit A"/>
    <property type="match status" value="1"/>
</dbReference>
<feature type="domain" description="MSP" evidence="15">
    <location>
        <begin position="453"/>
        <end position="569"/>
    </location>
</feature>
<dbReference type="SUPFAM" id="SSF57716">
    <property type="entry name" value="Glucocorticoid receptor-like (DNA-binding domain)"/>
    <property type="match status" value="1"/>
</dbReference>
<dbReference type="Pfam" id="PF00635">
    <property type="entry name" value="Motile_Sperm"/>
    <property type="match status" value="1"/>
</dbReference>
<dbReference type="PANTHER" id="PTHR22920">
    <property type="entry name" value="MAJOR SPERM PROTEIN"/>
    <property type="match status" value="1"/>
</dbReference>
<evidence type="ECO:0000256" key="1">
    <source>
        <dbReference type="ARBA" id="ARBA00004245"/>
    </source>
</evidence>
<evidence type="ECO:0000256" key="5">
    <source>
        <dbReference type="ARBA" id="ARBA00022833"/>
    </source>
</evidence>
<evidence type="ECO:0000313" key="17">
    <source>
        <dbReference type="EMBL" id="ULU03081.1"/>
    </source>
</evidence>
<dbReference type="GO" id="GO:0003700">
    <property type="term" value="F:DNA-binding transcription factor activity"/>
    <property type="evidence" value="ECO:0007669"/>
    <property type="project" value="InterPro"/>
</dbReference>
<dbReference type="PANTHER" id="PTHR22920:SF7">
    <property type="entry name" value="MSP DOMAIN-CONTAINING PROTEIN-RELATED"/>
    <property type="match status" value="1"/>
</dbReference>
<evidence type="ECO:0000313" key="18">
    <source>
        <dbReference type="Proteomes" id="UP000827892"/>
    </source>
</evidence>
<keyword evidence="7" id="KW-0238">DNA-binding</keyword>
<evidence type="ECO:0008006" key="19">
    <source>
        <dbReference type="Google" id="ProtNLM"/>
    </source>
</evidence>
<dbReference type="Gene3D" id="2.60.40.10">
    <property type="entry name" value="Immunoglobulins"/>
    <property type="match status" value="1"/>
</dbReference>
<dbReference type="InterPro" id="IPR000535">
    <property type="entry name" value="MSP_dom"/>
</dbReference>
<evidence type="ECO:0000259" key="16">
    <source>
        <dbReference type="PROSITE" id="PS51030"/>
    </source>
</evidence>
<keyword evidence="9" id="KW-0675">Receptor</keyword>
<evidence type="ECO:0000256" key="13">
    <source>
        <dbReference type="ARBA" id="ARBA00037744"/>
    </source>
</evidence>
<keyword evidence="3" id="KW-0479">Metal-binding</keyword>
<keyword evidence="4" id="KW-0863">Zinc-finger</keyword>
<dbReference type="PROSITE" id="PS51030">
    <property type="entry name" value="NUCLEAR_REC_DBD_2"/>
    <property type="match status" value="1"/>
</dbReference>